<reference evidence="1" key="1">
    <citation type="submission" date="2020-03" db="EMBL/GenBank/DDBJ databases">
        <authorList>
            <person name="Weist P."/>
        </authorList>
    </citation>
    <scope>NUCLEOTIDE SEQUENCE</scope>
</reference>
<comment type="caution">
    <text evidence="1">The sequence shown here is derived from an EMBL/GenBank/DDBJ whole genome shotgun (WGS) entry which is preliminary data.</text>
</comment>
<protein>
    <submittedName>
        <fullName evidence="1">Uncharacterized protein</fullName>
    </submittedName>
</protein>
<dbReference type="EMBL" id="CADEAL010000226">
    <property type="protein sequence ID" value="CAB1416823.1"/>
    <property type="molecule type" value="Genomic_DNA"/>
</dbReference>
<dbReference type="Proteomes" id="UP001153269">
    <property type="component" value="Unassembled WGS sequence"/>
</dbReference>
<dbReference type="AlphaFoldDB" id="A0A9N7Y8S2"/>
<proteinExistence type="predicted"/>
<accession>A0A9N7Y8S2</accession>
<evidence type="ECO:0000313" key="2">
    <source>
        <dbReference type="Proteomes" id="UP001153269"/>
    </source>
</evidence>
<evidence type="ECO:0000313" key="1">
    <source>
        <dbReference type="EMBL" id="CAB1416823.1"/>
    </source>
</evidence>
<keyword evidence="2" id="KW-1185">Reference proteome</keyword>
<gene>
    <name evidence="1" type="ORF">PLEPLA_LOCUS4615</name>
</gene>
<name>A0A9N7Y8S2_PLEPL</name>
<sequence>MWAGASTPTADSQKPGGVCVRGAQWRGAAPVERCAGRVVVRLLSCAHSGGDNGETLRTLDLYTCCCCGHIGAESRDTEAARNYTCTQWTAKGQERVARCRQTRGRSVAFHLDHCPQAAALSMWDTVLLLSPG</sequence>
<organism evidence="1 2">
    <name type="scientific">Pleuronectes platessa</name>
    <name type="common">European plaice</name>
    <dbReference type="NCBI Taxonomy" id="8262"/>
    <lineage>
        <taxon>Eukaryota</taxon>
        <taxon>Metazoa</taxon>
        <taxon>Chordata</taxon>
        <taxon>Craniata</taxon>
        <taxon>Vertebrata</taxon>
        <taxon>Euteleostomi</taxon>
        <taxon>Actinopterygii</taxon>
        <taxon>Neopterygii</taxon>
        <taxon>Teleostei</taxon>
        <taxon>Neoteleostei</taxon>
        <taxon>Acanthomorphata</taxon>
        <taxon>Carangaria</taxon>
        <taxon>Pleuronectiformes</taxon>
        <taxon>Pleuronectoidei</taxon>
        <taxon>Pleuronectidae</taxon>
        <taxon>Pleuronectes</taxon>
    </lineage>
</organism>